<feature type="transmembrane region" description="Helical" evidence="6">
    <location>
        <begin position="488"/>
        <end position="508"/>
    </location>
</feature>
<feature type="domain" description="Major facilitator superfamily (MFS) profile" evidence="7">
    <location>
        <begin position="67"/>
        <end position="580"/>
    </location>
</feature>
<dbReference type="PANTHER" id="PTHR23501:SF198">
    <property type="entry name" value="AZOLE RESISTANCE PROTEIN 1-RELATED"/>
    <property type="match status" value="1"/>
</dbReference>
<dbReference type="InterPro" id="IPR020846">
    <property type="entry name" value="MFS_dom"/>
</dbReference>
<dbReference type="Gene3D" id="1.20.1250.20">
    <property type="entry name" value="MFS general substrate transporter like domains"/>
    <property type="match status" value="1"/>
</dbReference>
<feature type="transmembrane region" description="Helical" evidence="6">
    <location>
        <begin position="220"/>
        <end position="240"/>
    </location>
</feature>
<evidence type="ECO:0000259" key="7">
    <source>
        <dbReference type="PROSITE" id="PS50850"/>
    </source>
</evidence>
<feature type="transmembrane region" description="Helical" evidence="6">
    <location>
        <begin position="394"/>
        <end position="412"/>
    </location>
</feature>
<feature type="region of interest" description="Disordered" evidence="5">
    <location>
        <begin position="1"/>
        <end position="27"/>
    </location>
</feature>
<dbReference type="InterPro" id="IPR036259">
    <property type="entry name" value="MFS_trans_sf"/>
</dbReference>
<comment type="subcellular location">
    <subcellularLocation>
        <location evidence="1">Membrane</location>
        <topology evidence="1">Multi-pass membrane protein</topology>
    </subcellularLocation>
</comment>
<comment type="caution">
    <text evidence="8">The sequence shown here is derived from an EMBL/GenBank/DDBJ whole genome shotgun (WGS) entry which is preliminary data.</text>
</comment>
<dbReference type="Pfam" id="PF07690">
    <property type="entry name" value="MFS_1"/>
    <property type="match status" value="1"/>
</dbReference>
<dbReference type="OrthoDB" id="3437016at2759"/>
<organism evidence="8 9">
    <name type="scientific">Naematelia encephala</name>
    <dbReference type="NCBI Taxonomy" id="71784"/>
    <lineage>
        <taxon>Eukaryota</taxon>
        <taxon>Fungi</taxon>
        <taxon>Dikarya</taxon>
        <taxon>Basidiomycota</taxon>
        <taxon>Agaricomycotina</taxon>
        <taxon>Tremellomycetes</taxon>
        <taxon>Tremellales</taxon>
        <taxon>Naemateliaceae</taxon>
        <taxon>Naematelia</taxon>
    </lineage>
</organism>
<feature type="transmembrane region" description="Helical" evidence="6">
    <location>
        <begin position="315"/>
        <end position="332"/>
    </location>
</feature>
<dbReference type="GO" id="GO:0022857">
    <property type="term" value="F:transmembrane transporter activity"/>
    <property type="evidence" value="ECO:0007669"/>
    <property type="project" value="InterPro"/>
</dbReference>
<feature type="transmembrane region" description="Helical" evidence="6">
    <location>
        <begin position="419"/>
        <end position="438"/>
    </location>
</feature>
<sequence>MADSELHSEGKLHEEGTSCEGTSHDGDNIHAEAELHETGTIVNHDLQNKTEEKDKDTYLHGAKLAIVFLGLGLAMFVMVLDQTIILPAIPVIASDFDAVNEIGWISSSYFLTQCSSIFLWGQILAFYGQKIPLLVAIAIFEVGSLIAAVAHNFITFIVGRAVAGIGAAAIGVAIFSISAVIVELKRRPVFFGLFGLIFVIGSSFGPLIGGSLTSNTTWRWCFYLNLPIGGVSMVAVAFCIPRIKPRPRSGNSTAPNLVSALRRIFGDHPVLKDGGTLSKICALDWIGSLLVLGGMTSLTLALISGGSAGWDTATVIAGFTCSGVALILLLLWEILVMRDEGMIPLRIARFRSLWGSAGVAFTRMVTVISTMSYLPTFMQATRHQSAINSAISTLPYSIGMAVFAIVGSVVVQKTGRLKWALCFGPAVSAVGAGLLFTISANTSYAKIAGFQVIGSLGVGLVMMNAILAAQAELHENGLVADIPQASALVAFTQLLGGSLGGSIGGALLTSGLRRYLPSDLPSSTTDALLQSVDTIWTLSGATQESAIEAYARALDNVFITGAACGALGFFFALICRNINIKGKNFRK</sequence>
<evidence type="ECO:0000256" key="5">
    <source>
        <dbReference type="SAM" id="MobiDB-lite"/>
    </source>
</evidence>
<feature type="transmembrane region" description="Helical" evidence="6">
    <location>
        <begin position="64"/>
        <end position="89"/>
    </location>
</feature>
<feature type="transmembrane region" description="Helical" evidence="6">
    <location>
        <begin position="353"/>
        <end position="374"/>
    </location>
</feature>
<evidence type="ECO:0000256" key="6">
    <source>
        <dbReference type="SAM" id="Phobius"/>
    </source>
</evidence>
<dbReference type="Proteomes" id="UP000193986">
    <property type="component" value="Unassembled WGS sequence"/>
</dbReference>
<dbReference type="Gene3D" id="1.20.1720.10">
    <property type="entry name" value="Multidrug resistance protein D"/>
    <property type="match status" value="1"/>
</dbReference>
<evidence type="ECO:0000256" key="3">
    <source>
        <dbReference type="ARBA" id="ARBA00022989"/>
    </source>
</evidence>
<feature type="transmembrane region" description="Helical" evidence="6">
    <location>
        <begin position="109"/>
        <end position="127"/>
    </location>
</feature>
<gene>
    <name evidence="8" type="ORF">BCR39DRAFT_559260</name>
</gene>
<evidence type="ECO:0000313" key="9">
    <source>
        <dbReference type="Proteomes" id="UP000193986"/>
    </source>
</evidence>
<accession>A0A1Y2B2A1</accession>
<dbReference type="PANTHER" id="PTHR23501">
    <property type="entry name" value="MAJOR FACILITATOR SUPERFAMILY"/>
    <property type="match status" value="1"/>
</dbReference>
<keyword evidence="9" id="KW-1185">Reference proteome</keyword>
<keyword evidence="2 6" id="KW-0812">Transmembrane</keyword>
<name>A0A1Y2B2A1_9TREE</name>
<dbReference type="PRINTS" id="PR01036">
    <property type="entry name" value="TCRTETB"/>
</dbReference>
<feature type="transmembrane region" description="Helical" evidence="6">
    <location>
        <begin position="557"/>
        <end position="578"/>
    </location>
</feature>
<feature type="transmembrane region" description="Helical" evidence="6">
    <location>
        <begin position="134"/>
        <end position="154"/>
    </location>
</feature>
<feature type="transmembrane region" description="Helical" evidence="6">
    <location>
        <begin position="444"/>
        <end position="467"/>
    </location>
</feature>
<protein>
    <submittedName>
        <fullName evidence="8">Major facilitator superfamily domain-containing protein</fullName>
    </submittedName>
</protein>
<dbReference type="GO" id="GO:0005886">
    <property type="term" value="C:plasma membrane"/>
    <property type="evidence" value="ECO:0007669"/>
    <property type="project" value="TreeGrafter"/>
</dbReference>
<dbReference type="AlphaFoldDB" id="A0A1Y2B2A1"/>
<dbReference type="InterPro" id="IPR011701">
    <property type="entry name" value="MFS"/>
</dbReference>
<evidence type="ECO:0000256" key="1">
    <source>
        <dbReference type="ARBA" id="ARBA00004141"/>
    </source>
</evidence>
<evidence type="ECO:0000256" key="4">
    <source>
        <dbReference type="ARBA" id="ARBA00023136"/>
    </source>
</evidence>
<feature type="transmembrane region" description="Helical" evidence="6">
    <location>
        <begin position="189"/>
        <end position="208"/>
    </location>
</feature>
<dbReference type="PROSITE" id="PS50850">
    <property type="entry name" value="MFS"/>
    <property type="match status" value="1"/>
</dbReference>
<feature type="transmembrane region" description="Helical" evidence="6">
    <location>
        <begin position="160"/>
        <end position="182"/>
    </location>
</feature>
<dbReference type="SUPFAM" id="SSF103473">
    <property type="entry name" value="MFS general substrate transporter"/>
    <property type="match status" value="1"/>
</dbReference>
<evidence type="ECO:0000313" key="8">
    <source>
        <dbReference type="EMBL" id="ORY28958.1"/>
    </source>
</evidence>
<dbReference type="EMBL" id="MCFC01000028">
    <property type="protein sequence ID" value="ORY28958.1"/>
    <property type="molecule type" value="Genomic_DNA"/>
</dbReference>
<dbReference type="InParanoid" id="A0A1Y2B2A1"/>
<feature type="transmembrane region" description="Helical" evidence="6">
    <location>
        <begin position="282"/>
        <end position="303"/>
    </location>
</feature>
<keyword evidence="4 6" id="KW-0472">Membrane</keyword>
<keyword evidence="3 6" id="KW-1133">Transmembrane helix</keyword>
<proteinExistence type="predicted"/>
<evidence type="ECO:0000256" key="2">
    <source>
        <dbReference type="ARBA" id="ARBA00022692"/>
    </source>
</evidence>
<reference evidence="8 9" key="1">
    <citation type="submission" date="2016-07" db="EMBL/GenBank/DDBJ databases">
        <title>Pervasive Adenine N6-methylation of Active Genes in Fungi.</title>
        <authorList>
            <consortium name="DOE Joint Genome Institute"/>
            <person name="Mondo S.J."/>
            <person name="Dannebaum R.O."/>
            <person name="Kuo R.C."/>
            <person name="Labutti K."/>
            <person name="Haridas S."/>
            <person name="Kuo A."/>
            <person name="Salamov A."/>
            <person name="Ahrendt S.R."/>
            <person name="Lipzen A."/>
            <person name="Sullivan W."/>
            <person name="Andreopoulos W.B."/>
            <person name="Clum A."/>
            <person name="Lindquist E."/>
            <person name="Daum C."/>
            <person name="Ramamoorthy G.K."/>
            <person name="Gryganskyi A."/>
            <person name="Culley D."/>
            <person name="Magnuson J.K."/>
            <person name="James T.Y."/>
            <person name="O'Malley M.A."/>
            <person name="Stajich J.E."/>
            <person name="Spatafora J.W."/>
            <person name="Visel A."/>
            <person name="Grigoriev I.V."/>
        </authorList>
    </citation>
    <scope>NUCLEOTIDE SEQUENCE [LARGE SCALE GENOMIC DNA]</scope>
    <source>
        <strain evidence="8 9">68-887.2</strain>
    </source>
</reference>